<evidence type="ECO:0000313" key="1">
    <source>
        <dbReference type="EMBL" id="KAJ0210549.1"/>
    </source>
</evidence>
<accession>A0A9R1XFF3</accession>
<dbReference type="InterPro" id="IPR012340">
    <property type="entry name" value="NA-bd_OB-fold"/>
</dbReference>
<dbReference type="AlphaFoldDB" id="A0A9R1XFF3"/>
<dbReference type="Proteomes" id="UP000235145">
    <property type="component" value="Unassembled WGS sequence"/>
</dbReference>
<reference evidence="1 2" key="1">
    <citation type="journal article" date="2017" name="Nat. Commun.">
        <title>Genome assembly with in vitro proximity ligation data and whole-genome triplication in lettuce.</title>
        <authorList>
            <person name="Reyes-Chin-Wo S."/>
            <person name="Wang Z."/>
            <person name="Yang X."/>
            <person name="Kozik A."/>
            <person name="Arikit S."/>
            <person name="Song C."/>
            <person name="Xia L."/>
            <person name="Froenicke L."/>
            <person name="Lavelle D.O."/>
            <person name="Truco M.J."/>
            <person name="Xia R."/>
            <person name="Zhu S."/>
            <person name="Xu C."/>
            <person name="Xu H."/>
            <person name="Xu X."/>
            <person name="Cox K."/>
            <person name="Korf I."/>
            <person name="Meyers B.C."/>
            <person name="Michelmore R.W."/>
        </authorList>
    </citation>
    <scope>NUCLEOTIDE SEQUENCE [LARGE SCALE GENOMIC DNA]</scope>
    <source>
        <strain evidence="2">cv. Salinas</strain>
        <tissue evidence="1">Seedlings</tissue>
    </source>
</reference>
<dbReference type="Gene3D" id="2.40.50.140">
    <property type="entry name" value="Nucleic acid-binding proteins"/>
    <property type="match status" value="1"/>
</dbReference>
<evidence type="ECO:0000313" key="2">
    <source>
        <dbReference type="Proteomes" id="UP000235145"/>
    </source>
</evidence>
<comment type="caution">
    <text evidence="1">The sequence shown here is derived from an EMBL/GenBank/DDBJ whole genome shotgun (WGS) entry which is preliminary data.</text>
</comment>
<dbReference type="SUPFAM" id="SSF50249">
    <property type="entry name" value="Nucleic acid-binding proteins"/>
    <property type="match status" value="1"/>
</dbReference>
<organism evidence="1 2">
    <name type="scientific">Lactuca sativa</name>
    <name type="common">Garden lettuce</name>
    <dbReference type="NCBI Taxonomy" id="4236"/>
    <lineage>
        <taxon>Eukaryota</taxon>
        <taxon>Viridiplantae</taxon>
        <taxon>Streptophyta</taxon>
        <taxon>Embryophyta</taxon>
        <taxon>Tracheophyta</taxon>
        <taxon>Spermatophyta</taxon>
        <taxon>Magnoliopsida</taxon>
        <taxon>eudicotyledons</taxon>
        <taxon>Gunneridae</taxon>
        <taxon>Pentapetalae</taxon>
        <taxon>asterids</taxon>
        <taxon>campanulids</taxon>
        <taxon>Asterales</taxon>
        <taxon>Asteraceae</taxon>
        <taxon>Cichorioideae</taxon>
        <taxon>Cichorieae</taxon>
        <taxon>Lactucinae</taxon>
        <taxon>Lactuca</taxon>
    </lineage>
</organism>
<proteinExistence type="predicted"/>
<evidence type="ECO:0008006" key="3">
    <source>
        <dbReference type="Google" id="ProtNLM"/>
    </source>
</evidence>
<name>A0A9R1XFF3_LACSA</name>
<protein>
    <recommendedName>
        <fullName evidence="3">Replication factor A C-terminal domain-containing protein</fullName>
    </recommendedName>
</protein>
<gene>
    <name evidence="1" type="ORF">LSAT_V11C400212680</name>
</gene>
<keyword evidence="2" id="KW-1185">Reference proteome</keyword>
<sequence length="245" mass="28355">MLLITIQIVIVGTLRHGSSHAMHVYVNPQIPETTELMNLNVGYIQDKTFLVKASIAYIVFQDKWCQMICPTCRDPIFKRGTQWYCSAHSKIEKPILTYIKTSCRHKFHVTISDPTATMSAIISETSFRKLLNSDSEHTVDDNIAVDRKTLPVVINQHRGKQRTMSIQMLQTSTDDNVRFIIIDIEIPVTSQQSVVPTTPSQPPITRSTLEHSPPYVRQNQRTYCTYPHFYCKQYIHIHKHTYHFH</sequence>
<dbReference type="EMBL" id="NBSK02000004">
    <property type="protein sequence ID" value="KAJ0210549.1"/>
    <property type="molecule type" value="Genomic_DNA"/>
</dbReference>